<dbReference type="PANTHER" id="PTHR23150">
    <property type="entry name" value="SULFATASE MODIFYING FACTOR 1, 2"/>
    <property type="match status" value="1"/>
</dbReference>
<gene>
    <name evidence="3" type="ORF">FPE01S_01_06480</name>
</gene>
<feature type="compositionally biased region" description="Basic residues" evidence="1">
    <location>
        <begin position="495"/>
        <end position="504"/>
    </location>
</feature>
<comment type="caution">
    <text evidence="3">The sequence shown here is derived from an EMBL/GenBank/DDBJ whole genome shotgun (WGS) entry which is preliminary data.</text>
</comment>
<protein>
    <recommendedName>
        <fullName evidence="2">Sulfatase-modifying factor enzyme-like domain-containing protein</fullName>
    </recommendedName>
</protein>
<proteinExistence type="predicted"/>
<accession>A0A0E9MVM4</accession>
<dbReference type="PANTHER" id="PTHR23150:SF19">
    <property type="entry name" value="FORMYLGLYCINE-GENERATING ENZYME"/>
    <property type="match status" value="1"/>
</dbReference>
<evidence type="ECO:0000256" key="1">
    <source>
        <dbReference type="SAM" id="MobiDB-lite"/>
    </source>
</evidence>
<dbReference type="InterPro" id="IPR042095">
    <property type="entry name" value="SUMF_sf"/>
</dbReference>
<dbReference type="InterPro" id="IPR016187">
    <property type="entry name" value="CTDL_fold"/>
</dbReference>
<name>A0A0E9MVM4_9BACT</name>
<dbReference type="Gene3D" id="3.90.1580.10">
    <property type="entry name" value="paralog of FGE (formylglycine-generating enzyme)"/>
    <property type="match status" value="1"/>
</dbReference>
<dbReference type="Pfam" id="PF03781">
    <property type="entry name" value="FGE-sulfatase"/>
    <property type="match status" value="1"/>
</dbReference>
<evidence type="ECO:0000259" key="2">
    <source>
        <dbReference type="Pfam" id="PF03781"/>
    </source>
</evidence>
<dbReference type="AlphaFoldDB" id="A0A0E9MVM4"/>
<reference evidence="3 4" key="1">
    <citation type="submission" date="2015-04" db="EMBL/GenBank/DDBJ databases">
        <title>Whole genome shotgun sequence of Flavihumibacter petaseus NBRC 106054.</title>
        <authorList>
            <person name="Miyazawa S."/>
            <person name="Hosoyama A."/>
            <person name="Hashimoto M."/>
            <person name="Noguchi M."/>
            <person name="Tsuchikane K."/>
            <person name="Ohji S."/>
            <person name="Yamazoe A."/>
            <person name="Ichikawa N."/>
            <person name="Kimura A."/>
            <person name="Fujita N."/>
        </authorList>
    </citation>
    <scope>NUCLEOTIDE SEQUENCE [LARGE SCALE GENOMIC DNA]</scope>
    <source>
        <strain evidence="3 4">NBRC 106054</strain>
    </source>
</reference>
<dbReference type="EMBL" id="BBWV01000001">
    <property type="protein sequence ID" value="GAO41634.1"/>
    <property type="molecule type" value="Genomic_DNA"/>
</dbReference>
<dbReference type="STRING" id="1220578.FPE01S_01_06480"/>
<sequence length="504" mass="57255">MVASCKNGKLFGKKTQKSDVTGWNYNDKNQGGYQVSKEKEQRTGPGLVFVQGGTFTMGATEEDVMGDWNNAPRRVTVNSFYIDKSEVANVHYREYLYWINTVFDGDEHQAVRNGALPDTLCWRSELAYNEPLVEYYFRHPSYNYYPVVGVTWKQANDFCLWRSDRVNELELVKRGFINDKSIKNVSGIAEEHFETKSYLTGEFQATPGKAARSKSNTLKNPNGTPRTNVTFEDGILLPNYRLPTEAEWEYAALGYVHQNPQPSKKEGNRGEELVANKQVYSWSSNVNGLRDTRRGSWQGTFLANFKRGSGDNMGVAGGLNDRAVYTAPVQSFYPNGFGLYNMSGNVNEWTADVYRPLSLNDFDDVSPYRGNKYNTVDQTTGKPERDSLGRIKYRLMTDDESRSRRNYQKADVINYLDGDSLLQGVSYGYGKTTLISDKSRVIKGGSWNDRAYWLSPGTRRFLEEDQSSSTVGFRCAMDRTGSPEGNGRKTGINYKQRRQNTRKK</sequence>
<evidence type="ECO:0000313" key="4">
    <source>
        <dbReference type="Proteomes" id="UP000033121"/>
    </source>
</evidence>
<evidence type="ECO:0000313" key="3">
    <source>
        <dbReference type="EMBL" id="GAO41634.1"/>
    </source>
</evidence>
<feature type="region of interest" description="Disordered" evidence="1">
    <location>
        <begin position="475"/>
        <end position="504"/>
    </location>
</feature>
<dbReference type="InterPro" id="IPR005532">
    <property type="entry name" value="SUMF_dom"/>
</dbReference>
<dbReference type="Proteomes" id="UP000033121">
    <property type="component" value="Unassembled WGS sequence"/>
</dbReference>
<dbReference type="InterPro" id="IPR051043">
    <property type="entry name" value="Sulfatase_Mod_Factor_Kinase"/>
</dbReference>
<organism evidence="3 4">
    <name type="scientific">Flavihumibacter petaseus NBRC 106054</name>
    <dbReference type="NCBI Taxonomy" id="1220578"/>
    <lineage>
        <taxon>Bacteria</taxon>
        <taxon>Pseudomonadati</taxon>
        <taxon>Bacteroidota</taxon>
        <taxon>Chitinophagia</taxon>
        <taxon>Chitinophagales</taxon>
        <taxon>Chitinophagaceae</taxon>
        <taxon>Flavihumibacter</taxon>
    </lineage>
</organism>
<feature type="domain" description="Sulfatase-modifying factor enzyme-like" evidence="2">
    <location>
        <begin position="44"/>
        <end position="368"/>
    </location>
</feature>
<dbReference type="GO" id="GO:0120147">
    <property type="term" value="F:formylglycine-generating oxidase activity"/>
    <property type="evidence" value="ECO:0007669"/>
    <property type="project" value="TreeGrafter"/>
</dbReference>
<dbReference type="SUPFAM" id="SSF56436">
    <property type="entry name" value="C-type lectin-like"/>
    <property type="match status" value="1"/>
</dbReference>
<keyword evidence="4" id="KW-1185">Reference proteome</keyword>